<dbReference type="Proteomes" id="UP000324209">
    <property type="component" value="Chromosome"/>
</dbReference>
<protein>
    <submittedName>
        <fullName evidence="8">GtrA family protein</fullName>
    </submittedName>
</protein>
<sequence length="138" mass="15895">MNNFKMLFIQAVKFGIVGFLNTAVTFIVIILFKELIGFSIYIANFAGYAAGLMNSFIWNRAWTFKSNQGDLKRQVFLFIAIWCFCFAIQMGVLFLLVDIAGIFEYVSVFMAMVVYTILNFILNRWITFNSKSNAEDNK</sequence>
<dbReference type="GO" id="GO:0005886">
    <property type="term" value="C:plasma membrane"/>
    <property type="evidence" value="ECO:0007669"/>
    <property type="project" value="TreeGrafter"/>
</dbReference>
<dbReference type="InterPro" id="IPR051401">
    <property type="entry name" value="GtrA_CellWall_Glycosyl"/>
</dbReference>
<dbReference type="Pfam" id="PF04138">
    <property type="entry name" value="GtrA_DPMS_TM"/>
    <property type="match status" value="1"/>
</dbReference>
<dbReference type="AlphaFoldDB" id="A0A5C1QIW7"/>
<feature type="transmembrane region" description="Helical" evidence="6">
    <location>
        <begin position="102"/>
        <end position="122"/>
    </location>
</feature>
<dbReference type="RefSeq" id="WP_149485072.1">
    <property type="nucleotide sequence ID" value="NZ_CP036150.1"/>
</dbReference>
<keyword evidence="5 6" id="KW-0472">Membrane</keyword>
<evidence type="ECO:0000256" key="5">
    <source>
        <dbReference type="ARBA" id="ARBA00023136"/>
    </source>
</evidence>
<gene>
    <name evidence="8" type="ORF">EXM22_02940</name>
</gene>
<evidence type="ECO:0000259" key="7">
    <source>
        <dbReference type="Pfam" id="PF04138"/>
    </source>
</evidence>
<dbReference type="GO" id="GO:0000271">
    <property type="term" value="P:polysaccharide biosynthetic process"/>
    <property type="evidence" value="ECO:0007669"/>
    <property type="project" value="InterPro"/>
</dbReference>
<evidence type="ECO:0000256" key="6">
    <source>
        <dbReference type="SAM" id="Phobius"/>
    </source>
</evidence>
<feature type="transmembrane region" description="Helical" evidence="6">
    <location>
        <begin position="38"/>
        <end position="63"/>
    </location>
</feature>
<feature type="transmembrane region" description="Helical" evidence="6">
    <location>
        <begin position="12"/>
        <end position="32"/>
    </location>
</feature>
<keyword evidence="9" id="KW-1185">Reference proteome</keyword>
<evidence type="ECO:0000256" key="1">
    <source>
        <dbReference type="ARBA" id="ARBA00004141"/>
    </source>
</evidence>
<dbReference type="InterPro" id="IPR007267">
    <property type="entry name" value="GtrA_DPMS_TM"/>
</dbReference>
<keyword evidence="3 6" id="KW-0812">Transmembrane</keyword>
<dbReference type="PANTHER" id="PTHR38459:SF1">
    <property type="entry name" value="PROPHAGE BACTOPRENOL-LINKED GLUCOSE TRANSLOCASE HOMOLOG"/>
    <property type="match status" value="1"/>
</dbReference>
<keyword evidence="4 6" id="KW-1133">Transmembrane helix</keyword>
<proteinExistence type="inferred from homology"/>
<comment type="similarity">
    <text evidence="2">Belongs to the GtrA family.</text>
</comment>
<dbReference type="KEGG" id="ock:EXM22_02940"/>
<evidence type="ECO:0000256" key="4">
    <source>
        <dbReference type="ARBA" id="ARBA00022989"/>
    </source>
</evidence>
<feature type="transmembrane region" description="Helical" evidence="6">
    <location>
        <begin position="75"/>
        <end position="96"/>
    </location>
</feature>
<feature type="domain" description="GtrA/DPMS transmembrane" evidence="7">
    <location>
        <begin position="13"/>
        <end position="128"/>
    </location>
</feature>
<accession>A0A5C1QIW7</accession>
<name>A0A5C1QIW7_9SPIO</name>
<reference evidence="8 9" key="1">
    <citation type="submission" date="2019-02" db="EMBL/GenBank/DDBJ databases">
        <title>Complete Genome Sequence and Methylome Analysis of free living Spirochaetas.</title>
        <authorList>
            <person name="Fomenkov A."/>
            <person name="Dubinina G."/>
            <person name="Leshcheva N."/>
            <person name="Mikheeva N."/>
            <person name="Grabovich M."/>
            <person name="Vincze T."/>
            <person name="Roberts R.J."/>
        </authorList>
    </citation>
    <scope>NUCLEOTIDE SEQUENCE [LARGE SCALE GENOMIC DNA]</scope>
    <source>
        <strain evidence="8 9">K2</strain>
    </source>
</reference>
<evidence type="ECO:0000313" key="9">
    <source>
        <dbReference type="Proteomes" id="UP000324209"/>
    </source>
</evidence>
<comment type="subcellular location">
    <subcellularLocation>
        <location evidence="1">Membrane</location>
        <topology evidence="1">Multi-pass membrane protein</topology>
    </subcellularLocation>
</comment>
<evidence type="ECO:0000256" key="3">
    <source>
        <dbReference type="ARBA" id="ARBA00022692"/>
    </source>
</evidence>
<dbReference type="EMBL" id="CP036150">
    <property type="protein sequence ID" value="QEN06990.1"/>
    <property type="molecule type" value="Genomic_DNA"/>
</dbReference>
<evidence type="ECO:0000313" key="8">
    <source>
        <dbReference type="EMBL" id="QEN06990.1"/>
    </source>
</evidence>
<dbReference type="OrthoDB" id="9812049at2"/>
<dbReference type="PANTHER" id="PTHR38459">
    <property type="entry name" value="PROPHAGE BACTOPRENOL-LINKED GLUCOSE TRANSLOCASE HOMOLOG"/>
    <property type="match status" value="1"/>
</dbReference>
<organism evidence="8 9">
    <name type="scientific">Oceanispirochaeta crateris</name>
    <dbReference type="NCBI Taxonomy" id="2518645"/>
    <lineage>
        <taxon>Bacteria</taxon>
        <taxon>Pseudomonadati</taxon>
        <taxon>Spirochaetota</taxon>
        <taxon>Spirochaetia</taxon>
        <taxon>Spirochaetales</taxon>
        <taxon>Spirochaetaceae</taxon>
        <taxon>Oceanispirochaeta</taxon>
    </lineage>
</organism>
<evidence type="ECO:0000256" key="2">
    <source>
        <dbReference type="ARBA" id="ARBA00009399"/>
    </source>
</evidence>